<keyword evidence="4 5" id="KW-0472">Membrane</keyword>
<feature type="transmembrane region" description="Helical" evidence="5">
    <location>
        <begin position="257"/>
        <end position="274"/>
    </location>
</feature>
<protein>
    <submittedName>
        <fullName evidence="7">FUSC family protein</fullName>
    </submittedName>
</protein>
<feature type="transmembrane region" description="Helical" evidence="5">
    <location>
        <begin position="157"/>
        <end position="181"/>
    </location>
</feature>
<evidence type="ECO:0000256" key="5">
    <source>
        <dbReference type="SAM" id="Phobius"/>
    </source>
</evidence>
<reference evidence="7 8" key="1">
    <citation type="submission" date="2023-07" db="EMBL/GenBank/DDBJ databases">
        <title>Description of novel actinomycetes strains, isolated from tidal flat sediment.</title>
        <authorList>
            <person name="Lu C."/>
        </authorList>
    </citation>
    <scope>NUCLEOTIDE SEQUENCE [LARGE SCALE GENOMIC DNA]</scope>
    <source>
        <strain evidence="7 8">SYSU T00b441</strain>
    </source>
</reference>
<evidence type="ECO:0000256" key="3">
    <source>
        <dbReference type="ARBA" id="ARBA00022989"/>
    </source>
</evidence>
<evidence type="ECO:0000313" key="7">
    <source>
        <dbReference type="EMBL" id="MDO8107655.1"/>
    </source>
</evidence>
<evidence type="ECO:0000313" key="8">
    <source>
        <dbReference type="Proteomes" id="UP001232536"/>
    </source>
</evidence>
<gene>
    <name evidence="7" type="ORF">Q6348_10655</name>
</gene>
<keyword evidence="3 5" id="KW-1133">Transmembrane helix</keyword>
<proteinExistence type="predicted"/>
<dbReference type="EMBL" id="JAUQYP010000001">
    <property type="protein sequence ID" value="MDO8107655.1"/>
    <property type="molecule type" value="Genomic_DNA"/>
</dbReference>
<comment type="caution">
    <text evidence="7">The sequence shown here is derived from an EMBL/GenBank/DDBJ whole genome shotgun (WGS) entry which is preliminary data.</text>
</comment>
<keyword evidence="8" id="KW-1185">Reference proteome</keyword>
<feature type="transmembrane region" description="Helical" evidence="5">
    <location>
        <begin position="67"/>
        <end position="91"/>
    </location>
</feature>
<feature type="transmembrane region" description="Helical" evidence="5">
    <location>
        <begin position="187"/>
        <end position="204"/>
    </location>
</feature>
<dbReference type="Proteomes" id="UP001232536">
    <property type="component" value="Unassembled WGS sequence"/>
</dbReference>
<dbReference type="InterPro" id="IPR049453">
    <property type="entry name" value="Memb_transporter_dom"/>
</dbReference>
<accession>A0ABT9D9U0</accession>
<feature type="domain" description="Integral membrane bound transporter" evidence="6">
    <location>
        <begin position="176"/>
        <end position="294"/>
    </location>
</feature>
<feature type="transmembrane region" description="Helical" evidence="5">
    <location>
        <begin position="42"/>
        <end position="61"/>
    </location>
</feature>
<dbReference type="RefSeq" id="WP_304601271.1">
    <property type="nucleotide sequence ID" value="NZ_JAUQYO010000001.1"/>
</dbReference>
<evidence type="ECO:0000256" key="2">
    <source>
        <dbReference type="ARBA" id="ARBA00022692"/>
    </source>
</evidence>
<dbReference type="Pfam" id="PF13515">
    <property type="entry name" value="FUSC_2"/>
    <property type="match status" value="1"/>
</dbReference>
<feature type="transmembrane region" description="Helical" evidence="5">
    <location>
        <begin position="286"/>
        <end position="305"/>
    </location>
</feature>
<comment type="subcellular location">
    <subcellularLocation>
        <location evidence="1">Membrane</location>
        <topology evidence="1">Multi-pass membrane protein</topology>
    </subcellularLocation>
</comment>
<evidence type="ECO:0000259" key="6">
    <source>
        <dbReference type="Pfam" id="PF13515"/>
    </source>
</evidence>
<name>A0ABT9D9U0_9CELL</name>
<evidence type="ECO:0000256" key="1">
    <source>
        <dbReference type="ARBA" id="ARBA00004141"/>
    </source>
</evidence>
<organism evidence="7 8">
    <name type="scientific">Actinotalea lenta</name>
    <dbReference type="NCBI Taxonomy" id="3064654"/>
    <lineage>
        <taxon>Bacteria</taxon>
        <taxon>Bacillati</taxon>
        <taxon>Actinomycetota</taxon>
        <taxon>Actinomycetes</taxon>
        <taxon>Micrococcales</taxon>
        <taxon>Cellulomonadaceae</taxon>
        <taxon>Actinotalea</taxon>
    </lineage>
</organism>
<feature type="transmembrane region" description="Helical" evidence="5">
    <location>
        <begin position="216"/>
        <end position="237"/>
    </location>
</feature>
<sequence length="317" mass="30893">MTGTLPPPVTRVGKALALLAVAVVLPAVLVGELLGLDAARGIVLGVLGGLLATSAAGPRAATLVGTVLVIGGVAVSAAAGTWVWVVLLGVLGVAVGVLAVRAAGSPLLEVAVVLCVVPAVNDHTRLAVGLALGDALGILAARTAGGSARGARESGSGVGVTVGLGVLGGVAVGGGAAIGLAAGWEHAGWLPVTVLLVGQARLADDDRGRARIRARLVGTLVGLAVLVPVVLLLPPVWRLAGTVVLLGVALSEIRVRYWLSLAAGTAAVVLVGSGSVEETAGERLGAVLLGALVVGVISAGVGWVAERRPRAVPDGSV</sequence>
<feature type="transmembrane region" description="Helical" evidence="5">
    <location>
        <begin position="15"/>
        <end position="35"/>
    </location>
</feature>
<keyword evidence="2 5" id="KW-0812">Transmembrane</keyword>
<evidence type="ECO:0000256" key="4">
    <source>
        <dbReference type="ARBA" id="ARBA00023136"/>
    </source>
</evidence>